<dbReference type="InterPro" id="IPR050556">
    <property type="entry name" value="Type_II_TA_system_RNase"/>
</dbReference>
<dbReference type="PANTHER" id="PTHR33653">
    <property type="entry name" value="RIBONUCLEASE VAPC2"/>
    <property type="match status" value="1"/>
</dbReference>
<keyword evidence="11" id="KW-1185">Reference proteome</keyword>
<dbReference type="InterPro" id="IPR029060">
    <property type="entry name" value="PIN-like_dom_sf"/>
</dbReference>
<dbReference type="InterPro" id="IPR022907">
    <property type="entry name" value="VapC_family"/>
</dbReference>
<feature type="binding site" evidence="8">
    <location>
        <position position="99"/>
    </location>
    <ligand>
        <name>Mg(2+)</name>
        <dbReference type="ChEBI" id="CHEBI:18420"/>
    </ligand>
</feature>
<comment type="similarity">
    <text evidence="7 8">Belongs to the PINc/VapC protein family.</text>
</comment>
<comment type="caution">
    <text evidence="10">The sequence shown here is derived from an EMBL/GenBank/DDBJ whole genome shotgun (WGS) entry which is preliminary data.</text>
</comment>
<dbReference type="CDD" id="cd09871">
    <property type="entry name" value="PIN_MtVapC28-VapC30-like"/>
    <property type="match status" value="1"/>
</dbReference>
<evidence type="ECO:0000313" key="10">
    <source>
        <dbReference type="EMBL" id="MBP0464445.1"/>
    </source>
</evidence>
<evidence type="ECO:0000256" key="3">
    <source>
        <dbReference type="ARBA" id="ARBA00022722"/>
    </source>
</evidence>
<proteinExistence type="inferred from homology"/>
<name>A0ABS4ASX4_9PROT</name>
<keyword evidence="3 8" id="KW-0540">Nuclease</keyword>
<comment type="cofactor">
    <cofactor evidence="1 8">
        <name>Mg(2+)</name>
        <dbReference type="ChEBI" id="CHEBI:18420"/>
    </cofactor>
</comment>
<keyword evidence="4 8" id="KW-0479">Metal-binding</keyword>
<evidence type="ECO:0000256" key="8">
    <source>
        <dbReference type="HAMAP-Rule" id="MF_00265"/>
    </source>
</evidence>
<dbReference type="RefSeq" id="WP_209351810.1">
    <property type="nucleotide sequence ID" value="NZ_JAGIYZ010000009.1"/>
</dbReference>
<comment type="function">
    <text evidence="8">Toxic component of a toxin-antitoxin (TA) system. An RNase.</text>
</comment>
<dbReference type="Pfam" id="PF01850">
    <property type="entry name" value="PIN"/>
    <property type="match status" value="1"/>
</dbReference>
<dbReference type="EMBL" id="JAGIYZ010000009">
    <property type="protein sequence ID" value="MBP0464445.1"/>
    <property type="molecule type" value="Genomic_DNA"/>
</dbReference>
<evidence type="ECO:0000313" key="11">
    <source>
        <dbReference type="Proteomes" id="UP000680815"/>
    </source>
</evidence>
<dbReference type="HAMAP" id="MF_00265">
    <property type="entry name" value="VapC_Nob1"/>
    <property type="match status" value="1"/>
</dbReference>
<sequence>MILDTSAVLAILQSEPEAAAFGDALTGAERIAIAAPTLVELGIVAEGRAGEAVRPRIERLFRSMAVEVVPFTAEHAALACEAWRRYGKGRHPAGLNLGDCFAYALAKARDEALLYKGDDFARTDVKAAI</sequence>
<keyword evidence="5 8" id="KW-0378">Hydrolase</keyword>
<evidence type="ECO:0000256" key="6">
    <source>
        <dbReference type="ARBA" id="ARBA00022842"/>
    </source>
</evidence>
<keyword evidence="6 8" id="KW-0460">Magnesium</keyword>
<accession>A0ABS4ASX4</accession>
<evidence type="ECO:0000256" key="4">
    <source>
        <dbReference type="ARBA" id="ARBA00022723"/>
    </source>
</evidence>
<dbReference type="Gene3D" id="3.40.50.1010">
    <property type="entry name" value="5'-nuclease"/>
    <property type="match status" value="1"/>
</dbReference>
<dbReference type="InterPro" id="IPR002716">
    <property type="entry name" value="PIN_dom"/>
</dbReference>
<feature type="binding site" evidence="8">
    <location>
        <position position="4"/>
    </location>
    <ligand>
        <name>Mg(2+)</name>
        <dbReference type="ChEBI" id="CHEBI:18420"/>
    </ligand>
</feature>
<evidence type="ECO:0000256" key="7">
    <source>
        <dbReference type="ARBA" id="ARBA00038093"/>
    </source>
</evidence>
<protein>
    <recommendedName>
        <fullName evidence="8">Ribonuclease VapC</fullName>
        <shortName evidence="8">RNase VapC</shortName>
        <ecNumber evidence="8">3.1.-.-</ecNumber>
    </recommendedName>
    <alternativeName>
        <fullName evidence="8">Toxin VapC</fullName>
    </alternativeName>
</protein>
<keyword evidence="2 8" id="KW-1277">Toxin-antitoxin system</keyword>
<organism evidence="10 11">
    <name type="scientific">Roseomonas nitratireducens</name>
    <dbReference type="NCBI Taxonomy" id="2820810"/>
    <lineage>
        <taxon>Bacteria</taxon>
        <taxon>Pseudomonadati</taxon>
        <taxon>Pseudomonadota</taxon>
        <taxon>Alphaproteobacteria</taxon>
        <taxon>Acetobacterales</taxon>
        <taxon>Roseomonadaceae</taxon>
        <taxon>Roseomonas</taxon>
    </lineage>
</organism>
<dbReference type="EC" id="3.1.-.-" evidence="8"/>
<dbReference type="PANTHER" id="PTHR33653:SF1">
    <property type="entry name" value="RIBONUCLEASE VAPC2"/>
    <property type="match status" value="1"/>
</dbReference>
<evidence type="ECO:0000256" key="5">
    <source>
        <dbReference type="ARBA" id="ARBA00022801"/>
    </source>
</evidence>
<reference evidence="10 11" key="1">
    <citation type="submission" date="2021-03" db="EMBL/GenBank/DDBJ databases">
        <authorList>
            <person name="So Y."/>
        </authorList>
    </citation>
    <scope>NUCLEOTIDE SEQUENCE [LARGE SCALE GENOMIC DNA]</scope>
    <source>
        <strain evidence="10 11">PWR1</strain>
    </source>
</reference>
<evidence type="ECO:0000256" key="2">
    <source>
        <dbReference type="ARBA" id="ARBA00022649"/>
    </source>
</evidence>
<feature type="domain" description="PIN" evidence="9">
    <location>
        <begin position="1"/>
        <end position="125"/>
    </location>
</feature>
<gene>
    <name evidence="8" type="primary">vapC</name>
    <name evidence="10" type="ORF">J5Y09_11065</name>
</gene>
<dbReference type="SUPFAM" id="SSF88723">
    <property type="entry name" value="PIN domain-like"/>
    <property type="match status" value="1"/>
</dbReference>
<dbReference type="Proteomes" id="UP000680815">
    <property type="component" value="Unassembled WGS sequence"/>
</dbReference>
<keyword evidence="8" id="KW-0800">Toxin</keyword>
<evidence type="ECO:0000259" key="9">
    <source>
        <dbReference type="Pfam" id="PF01850"/>
    </source>
</evidence>
<evidence type="ECO:0000256" key="1">
    <source>
        <dbReference type="ARBA" id="ARBA00001946"/>
    </source>
</evidence>